<gene>
    <name evidence="3" type="ORF">BsIDN1_19900</name>
</gene>
<proteinExistence type="inferred from homology"/>
<evidence type="ECO:0000313" key="4">
    <source>
        <dbReference type="Proteomes" id="UP000464658"/>
    </source>
</evidence>
<evidence type="ECO:0000256" key="1">
    <source>
        <dbReference type="ARBA" id="ARBA00038322"/>
    </source>
</evidence>
<dbReference type="GO" id="GO:0016491">
    <property type="term" value="F:oxidoreductase activity"/>
    <property type="evidence" value="ECO:0007669"/>
    <property type="project" value="InterPro"/>
</dbReference>
<comment type="similarity">
    <text evidence="1">Belongs to the carotenoid/retinoid oxidoreductase family. CrtN subfamily.</text>
</comment>
<dbReference type="Pfam" id="PF01593">
    <property type="entry name" value="Amino_oxidase"/>
    <property type="match status" value="1"/>
</dbReference>
<organism evidence="3 4">
    <name type="scientific">Bacillus safensis</name>
    <dbReference type="NCBI Taxonomy" id="561879"/>
    <lineage>
        <taxon>Bacteria</taxon>
        <taxon>Bacillati</taxon>
        <taxon>Bacillota</taxon>
        <taxon>Bacilli</taxon>
        <taxon>Bacillales</taxon>
        <taxon>Bacillaceae</taxon>
        <taxon>Bacillus</taxon>
    </lineage>
</organism>
<dbReference type="PANTHER" id="PTHR43734:SF1">
    <property type="entry name" value="PHYTOENE DESATURASE"/>
    <property type="match status" value="1"/>
</dbReference>
<dbReference type="Proteomes" id="UP000464658">
    <property type="component" value="Chromosome"/>
</dbReference>
<dbReference type="EMBL" id="AP021906">
    <property type="protein sequence ID" value="BBP88372.1"/>
    <property type="molecule type" value="Genomic_DNA"/>
</dbReference>
<evidence type="ECO:0000259" key="2">
    <source>
        <dbReference type="Pfam" id="PF01593"/>
    </source>
</evidence>
<dbReference type="AlphaFoldDB" id="A0A5S9M6X7"/>
<evidence type="ECO:0000313" key="3">
    <source>
        <dbReference type="EMBL" id="BBP88372.1"/>
    </source>
</evidence>
<feature type="domain" description="Amine oxidase" evidence="2">
    <location>
        <begin position="21"/>
        <end position="140"/>
    </location>
</feature>
<dbReference type="SUPFAM" id="SSF51905">
    <property type="entry name" value="FAD/NAD(P)-binding domain"/>
    <property type="match status" value="1"/>
</dbReference>
<dbReference type="InterPro" id="IPR002937">
    <property type="entry name" value="Amino_oxidase"/>
</dbReference>
<dbReference type="InterPro" id="IPR036188">
    <property type="entry name" value="FAD/NAD-bd_sf"/>
</dbReference>
<dbReference type="PANTHER" id="PTHR43734">
    <property type="entry name" value="PHYTOENE DESATURASE"/>
    <property type="match status" value="1"/>
</dbReference>
<protein>
    <recommendedName>
        <fullName evidence="2">Amine oxidase domain-containing protein</fullName>
    </recommendedName>
</protein>
<sequence length="205" mass="24160">MISALYLKKRDMMSPLSKKKNERLGGRLAFVREKGYKVDEGPTIVLLPDMLKGILHEVGIDDSSLDLLQLDPLYTIQYQDGTSYTKYSDALRQLDEIRRVFPKEDQGFLRFMEEMTDRFQEGQQAFLEKKSFHEKRTFFTKANMKILMKLKAYRTVQSALKKYFSDERLRDAYALQTLYVGETRMKHRLFIRLCPIVSTRMESTI</sequence>
<reference evidence="3 4" key="1">
    <citation type="submission" date="2019-12" db="EMBL/GenBank/DDBJ databases">
        <title>Full genome sequence of a Bacillus safensis strain isolated from commercially available natto in Indonesia.</title>
        <authorList>
            <person name="Yoshida M."/>
            <person name="Uomi M."/>
            <person name="Waturangi D."/>
            <person name="Ekaputri J.J."/>
            <person name="Setiamarga D.H.E."/>
        </authorList>
    </citation>
    <scope>NUCLEOTIDE SEQUENCE [LARGE SCALE GENOMIC DNA]</scope>
    <source>
        <strain evidence="3 4">IDN1</strain>
    </source>
</reference>
<accession>A0A5S9M6X7</accession>
<name>A0A5S9M6X7_BACIA</name>